<keyword evidence="4" id="KW-1185">Reference proteome</keyword>
<gene>
    <name evidence="3" type="ORF">C8J28_11050</name>
</gene>
<comment type="similarity">
    <text evidence="1">Belongs to the short-chain dehydrogenases/reductases (SDR) family.</text>
</comment>
<evidence type="ECO:0000313" key="4">
    <source>
        <dbReference type="Proteomes" id="UP000244060"/>
    </source>
</evidence>
<dbReference type="RefSeq" id="WP_101339922.1">
    <property type="nucleotide sequence ID" value="NZ_CP089966.1"/>
</dbReference>
<dbReference type="PANTHER" id="PTHR42760:SF40">
    <property type="entry name" value="3-OXOACYL-[ACYL-CARRIER-PROTEIN] REDUCTASE, CHLOROPLASTIC"/>
    <property type="match status" value="1"/>
</dbReference>
<dbReference type="InterPro" id="IPR057326">
    <property type="entry name" value="KR_dom"/>
</dbReference>
<dbReference type="FunFam" id="3.40.50.720:FF:000084">
    <property type="entry name" value="Short-chain dehydrogenase reductase"/>
    <property type="match status" value="1"/>
</dbReference>
<dbReference type="EMBL" id="QAOT01000010">
    <property type="protein sequence ID" value="PTR17926.1"/>
    <property type="molecule type" value="Genomic_DNA"/>
</dbReference>
<organism evidence="3 4">
    <name type="scientific">Cereibacter azotoformans</name>
    <dbReference type="NCBI Taxonomy" id="43057"/>
    <lineage>
        <taxon>Bacteria</taxon>
        <taxon>Pseudomonadati</taxon>
        <taxon>Pseudomonadota</taxon>
        <taxon>Alphaproteobacteria</taxon>
        <taxon>Rhodobacterales</taxon>
        <taxon>Paracoccaceae</taxon>
        <taxon>Cereibacter</taxon>
    </lineage>
</organism>
<dbReference type="GO" id="GO:0030497">
    <property type="term" value="P:fatty acid elongation"/>
    <property type="evidence" value="ECO:0007669"/>
    <property type="project" value="TreeGrafter"/>
</dbReference>
<proteinExistence type="inferred from homology"/>
<dbReference type="PRINTS" id="PR00080">
    <property type="entry name" value="SDRFAMILY"/>
</dbReference>
<dbReference type="Proteomes" id="UP000244060">
    <property type="component" value="Unassembled WGS sequence"/>
</dbReference>
<evidence type="ECO:0000256" key="1">
    <source>
        <dbReference type="ARBA" id="ARBA00006484"/>
    </source>
</evidence>
<dbReference type="InterPro" id="IPR036291">
    <property type="entry name" value="NAD(P)-bd_dom_sf"/>
</dbReference>
<dbReference type="InterPro" id="IPR002347">
    <property type="entry name" value="SDR_fam"/>
</dbReference>
<sequence length="231" mass="25040">MSGVIAITGTRKGIGRSLAETYLERGWTVVGCSRDASDLAHERYRHYELDVADERAVAGMMQDVRRREGRLDALLNNAGIASMNHVLLTPGRTVQRVFATNVLGTFLFCREAAKLMGRHRFGRIVNFATVATPLKLEGEAAYAASKAAVVSLTEVLARELAPMGITVNAVGPTPVPTDLVGAVPEEKMSALIARQAIPRYGTMEDVLNVCDFFLRPESDFVTGQTIYLGGV</sequence>
<dbReference type="AlphaFoldDB" id="A0A2T5K671"/>
<dbReference type="CDD" id="cd05233">
    <property type="entry name" value="SDR_c"/>
    <property type="match status" value="1"/>
</dbReference>
<reference evidence="3 4" key="1">
    <citation type="submission" date="2018-04" db="EMBL/GenBank/DDBJ databases">
        <title>Genomic Encyclopedia of Type Strains, Phase III (KMG-III): the genomes of soil and plant-associated and newly described type strains.</title>
        <authorList>
            <person name="Whitman W."/>
        </authorList>
    </citation>
    <scope>NUCLEOTIDE SEQUENCE [LARGE SCALE GENOMIC DNA]</scope>
    <source>
        <strain evidence="3 4">KA25</strain>
    </source>
</reference>
<feature type="domain" description="Ketoreductase" evidence="2">
    <location>
        <begin position="3"/>
        <end position="173"/>
    </location>
</feature>
<dbReference type="OrthoDB" id="9779623at2"/>
<dbReference type="SUPFAM" id="SSF51735">
    <property type="entry name" value="NAD(P)-binding Rossmann-fold domains"/>
    <property type="match status" value="1"/>
</dbReference>
<name>A0A2T5K671_9RHOB</name>
<accession>A0A2T5K671</accession>
<dbReference type="SMART" id="SM00822">
    <property type="entry name" value="PKS_KR"/>
    <property type="match status" value="1"/>
</dbReference>
<dbReference type="GO" id="GO:0016616">
    <property type="term" value="F:oxidoreductase activity, acting on the CH-OH group of donors, NAD or NADP as acceptor"/>
    <property type="evidence" value="ECO:0007669"/>
    <property type="project" value="UniProtKB-ARBA"/>
</dbReference>
<protein>
    <submittedName>
        <fullName evidence="3">3-oxoacyl-[acyl-carrier protein] reductase</fullName>
    </submittedName>
</protein>
<evidence type="ECO:0000259" key="2">
    <source>
        <dbReference type="SMART" id="SM00822"/>
    </source>
</evidence>
<dbReference type="Pfam" id="PF13561">
    <property type="entry name" value="adh_short_C2"/>
    <property type="match status" value="1"/>
</dbReference>
<evidence type="ECO:0000313" key="3">
    <source>
        <dbReference type="EMBL" id="PTR17926.1"/>
    </source>
</evidence>
<dbReference type="PRINTS" id="PR00081">
    <property type="entry name" value="GDHRDH"/>
</dbReference>
<comment type="caution">
    <text evidence="3">The sequence shown here is derived from an EMBL/GenBank/DDBJ whole genome shotgun (WGS) entry which is preliminary data.</text>
</comment>
<dbReference type="PANTHER" id="PTHR42760">
    <property type="entry name" value="SHORT-CHAIN DEHYDROGENASES/REDUCTASES FAMILY MEMBER"/>
    <property type="match status" value="1"/>
</dbReference>
<dbReference type="Gene3D" id="3.40.50.720">
    <property type="entry name" value="NAD(P)-binding Rossmann-like Domain"/>
    <property type="match status" value="1"/>
</dbReference>